<gene>
    <name evidence="2" type="ORF">METZ01_LOCUS248657</name>
</gene>
<evidence type="ECO:0000256" key="1">
    <source>
        <dbReference type="SAM" id="Phobius"/>
    </source>
</evidence>
<dbReference type="EMBL" id="UINC01065782">
    <property type="protein sequence ID" value="SVB95803.1"/>
    <property type="molecule type" value="Genomic_DNA"/>
</dbReference>
<accession>A0A382IA75</accession>
<feature type="transmembrane region" description="Helical" evidence="1">
    <location>
        <begin position="36"/>
        <end position="56"/>
    </location>
</feature>
<feature type="transmembrane region" description="Helical" evidence="1">
    <location>
        <begin position="68"/>
        <end position="87"/>
    </location>
</feature>
<keyword evidence="1" id="KW-0812">Transmembrane</keyword>
<dbReference type="AlphaFoldDB" id="A0A382IA75"/>
<sequence>MPLKPCYECNNQISPKAIVCPQCGAPQKKGPLSNRVLYSLALIYSVLFWYSFHPFWTEGWVGFTGGTWLSTSNFICGLFYIGGFALWNKLYPAGRRK</sequence>
<organism evidence="2">
    <name type="scientific">marine metagenome</name>
    <dbReference type="NCBI Taxonomy" id="408172"/>
    <lineage>
        <taxon>unclassified sequences</taxon>
        <taxon>metagenomes</taxon>
        <taxon>ecological metagenomes</taxon>
    </lineage>
</organism>
<keyword evidence="1" id="KW-0472">Membrane</keyword>
<protein>
    <recommendedName>
        <fullName evidence="3">Zinc-ribbon domain-containing protein</fullName>
    </recommendedName>
</protein>
<evidence type="ECO:0000313" key="2">
    <source>
        <dbReference type="EMBL" id="SVB95803.1"/>
    </source>
</evidence>
<evidence type="ECO:0008006" key="3">
    <source>
        <dbReference type="Google" id="ProtNLM"/>
    </source>
</evidence>
<keyword evidence="1" id="KW-1133">Transmembrane helix</keyword>
<reference evidence="2" key="1">
    <citation type="submission" date="2018-05" db="EMBL/GenBank/DDBJ databases">
        <authorList>
            <person name="Lanie J.A."/>
            <person name="Ng W.-L."/>
            <person name="Kazmierczak K.M."/>
            <person name="Andrzejewski T.M."/>
            <person name="Davidsen T.M."/>
            <person name="Wayne K.J."/>
            <person name="Tettelin H."/>
            <person name="Glass J.I."/>
            <person name="Rusch D."/>
            <person name="Podicherti R."/>
            <person name="Tsui H.-C.T."/>
            <person name="Winkler M.E."/>
        </authorList>
    </citation>
    <scope>NUCLEOTIDE SEQUENCE</scope>
</reference>
<proteinExistence type="predicted"/>
<name>A0A382IA75_9ZZZZ</name>